<name>A0A7Z0QRC3_9GAMM</name>
<gene>
    <name evidence="2" type="ORF">H0E82_11790</name>
</gene>
<reference evidence="2 3" key="1">
    <citation type="submission" date="2020-07" db="EMBL/GenBank/DDBJ databases">
        <title>isolation of Luteimonas sp. SJ-16.</title>
        <authorList>
            <person name="Huang X.-X."/>
            <person name="Xu L."/>
            <person name="Sun J.-Q."/>
        </authorList>
    </citation>
    <scope>NUCLEOTIDE SEQUENCE [LARGE SCALE GENOMIC DNA]</scope>
    <source>
        <strain evidence="2 3">SJ-16</strain>
    </source>
</reference>
<dbReference type="RefSeq" id="WP_180545659.1">
    <property type="nucleotide sequence ID" value="NZ_JACCJZ010000019.1"/>
</dbReference>
<dbReference type="AlphaFoldDB" id="A0A7Z0QRC3"/>
<dbReference type="EMBL" id="JACCJZ010000019">
    <property type="protein sequence ID" value="NYZ63431.1"/>
    <property type="molecule type" value="Genomic_DNA"/>
</dbReference>
<accession>A0A7Z0QRC3</accession>
<proteinExistence type="predicted"/>
<evidence type="ECO:0000313" key="2">
    <source>
        <dbReference type="EMBL" id="NYZ63431.1"/>
    </source>
</evidence>
<keyword evidence="1" id="KW-0812">Transmembrane</keyword>
<protein>
    <submittedName>
        <fullName evidence="2">Uncharacterized protein</fullName>
    </submittedName>
</protein>
<organism evidence="2 3">
    <name type="scientific">Luteimonas deserti</name>
    <dbReference type="NCBI Taxonomy" id="2752306"/>
    <lineage>
        <taxon>Bacteria</taxon>
        <taxon>Pseudomonadati</taxon>
        <taxon>Pseudomonadota</taxon>
        <taxon>Gammaproteobacteria</taxon>
        <taxon>Lysobacterales</taxon>
        <taxon>Lysobacteraceae</taxon>
        <taxon>Luteimonas</taxon>
    </lineage>
</organism>
<keyword evidence="1" id="KW-0472">Membrane</keyword>
<sequence>MNALEVFGPSMTVILIAVAIGYFLLSFAPVIWPAFVAYRHRSWFPRPVVFALVALHSRTVSSRFSRLLFFSPLSCTGSS</sequence>
<dbReference type="Proteomes" id="UP000589896">
    <property type="component" value="Unassembled WGS sequence"/>
</dbReference>
<comment type="caution">
    <text evidence="2">The sequence shown here is derived from an EMBL/GenBank/DDBJ whole genome shotgun (WGS) entry which is preliminary data.</text>
</comment>
<keyword evidence="3" id="KW-1185">Reference proteome</keyword>
<keyword evidence="1" id="KW-1133">Transmembrane helix</keyword>
<evidence type="ECO:0000256" key="1">
    <source>
        <dbReference type="SAM" id="Phobius"/>
    </source>
</evidence>
<feature type="transmembrane region" description="Helical" evidence="1">
    <location>
        <begin position="12"/>
        <end position="38"/>
    </location>
</feature>
<evidence type="ECO:0000313" key="3">
    <source>
        <dbReference type="Proteomes" id="UP000589896"/>
    </source>
</evidence>